<dbReference type="PANTHER" id="PTHR32182">
    <property type="entry name" value="DNA REPLICATION AND REPAIR PROTEIN RECF"/>
    <property type="match status" value="1"/>
</dbReference>
<dbReference type="EMBL" id="DRKP01000021">
    <property type="protein sequence ID" value="HEB95141.1"/>
    <property type="molecule type" value="Genomic_DNA"/>
</dbReference>
<comment type="subcellular location">
    <subcellularLocation>
        <location evidence="6">Cytoplasm</location>
    </subcellularLocation>
</comment>
<evidence type="ECO:0000313" key="8">
    <source>
        <dbReference type="EMBL" id="HEB95141.1"/>
    </source>
</evidence>
<dbReference type="InterPro" id="IPR027417">
    <property type="entry name" value="P-loop_NTPase"/>
</dbReference>
<keyword evidence="6" id="KW-0742">SOS response</keyword>
<keyword evidence="5 6" id="KW-0238">DNA-binding</keyword>
<protein>
    <recommendedName>
        <fullName evidence="6">DNA replication and repair protein RecF</fullName>
    </recommendedName>
</protein>
<dbReference type="InterPro" id="IPR042174">
    <property type="entry name" value="RecF_2"/>
</dbReference>
<dbReference type="PANTHER" id="PTHR32182:SF0">
    <property type="entry name" value="DNA REPLICATION AND REPAIR PROTEIN RECF"/>
    <property type="match status" value="1"/>
</dbReference>
<dbReference type="InterPro" id="IPR003395">
    <property type="entry name" value="RecF/RecN/SMC_N"/>
</dbReference>
<evidence type="ECO:0000256" key="3">
    <source>
        <dbReference type="ARBA" id="ARBA00022741"/>
    </source>
</evidence>
<organism evidence="8 9">
    <name type="scientific">Sedimenticola thiotaurini</name>
    <dbReference type="NCBI Taxonomy" id="1543721"/>
    <lineage>
        <taxon>Bacteria</taxon>
        <taxon>Pseudomonadati</taxon>
        <taxon>Pseudomonadota</taxon>
        <taxon>Gammaproteobacteria</taxon>
        <taxon>Chromatiales</taxon>
        <taxon>Sedimenticolaceae</taxon>
        <taxon>Sedimenticola</taxon>
    </lineage>
</organism>
<dbReference type="Gene3D" id="3.40.50.300">
    <property type="entry name" value="P-loop containing nucleotide triphosphate hydrolases"/>
    <property type="match status" value="1"/>
</dbReference>
<comment type="function">
    <text evidence="6">The RecF protein is involved in DNA metabolism; it is required for DNA replication and normal SOS inducibility. RecF binds preferentially to single-stranded, linear DNA. It also seems to bind ATP.</text>
</comment>
<evidence type="ECO:0000256" key="1">
    <source>
        <dbReference type="ARBA" id="ARBA00022490"/>
    </source>
</evidence>
<evidence type="ECO:0000259" key="7">
    <source>
        <dbReference type="Pfam" id="PF02463"/>
    </source>
</evidence>
<name>A0A831RLL8_9GAMM</name>
<comment type="caution">
    <text evidence="8">The sequence shown here is derived from an EMBL/GenBank/DDBJ whole genome shotgun (WGS) entry which is preliminary data.</text>
</comment>
<comment type="similarity">
    <text evidence="6">Belongs to the RecF family.</text>
</comment>
<proteinExistence type="inferred from homology"/>
<feature type="domain" description="RecF/RecN/SMC N-terminal" evidence="7">
    <location>
        <begin position="3"/>
        <end position="342"/>
    </location>
</feature>
<dbReference type="NCBIfam" id="TIGR00611">
    <property type="entry name" value="recf"/>
    <property type="match status" value="1"/>
</dbReference>
<keyword evidence="4 6" id="KW-0067">ATP-binding</keyword>
<sequence>MALESISIRNLRNLVEIHLRPQQGINLIVGTNGSGKTSLLEAIYILGRGRSFRESKSRAVIMKGKPWYEVTGQIRDSGISTRIGIRRSAREITVRMNGTSVRKLSTLAKQLPIHIITPRSHELLEAGAGVRRRFIEWGVFHVEHGYQRLSSRYHRALTQRNAALKNQQDIHALWDEEIIELAGSIDRIRRGYVEELSRYLEEEMQHLLDGQQVRLEWRRGWDAEQDLGESLDRNRSADLSRGFTHAGPHRADLVVRLEGELSRQWASRGQQKLIVCGLFLAQTRLIRERTGKRPVILMDDLAAELDREHRERMLDRLRVNDSQVFITATDAGIFSNRVSDVMFHVEHGAMVPDGV</sequence>
<keyword evidence="3 6" id="KW-0547">Nucleotide-binding</keyword>
<dbReference type="HAMAP" id="MF_00365">
    <property type="entry name" value="RecF"/>
    <property type="match status" value="1"/>
</dbReference>
<dbReference type="GO" id="GO:0005524">
    <property type="term" value="F:ATP binding"/>
    <property type="evidence" value="ECO:0007669"/>
    <property type="project" value="UniProtKB-UniRule"/>
</dbReference>
<evidence type="ECO:0000256" key="5">
    <source>
        <dbReference type="ARBA" id="ARBA00023125"/>
    </source>
</evidence>
<dbReference type="GO" id="GO:0009432">
    <property type="term" value="P:SOS response"/>
    <property type="evidence" value="ECO:0007669"/>
    <property type="project" value="UniProtKB-UniRule"/>
</dbReference>
<keyword evidence="6" id="KW-0227">DNA damage</keyword>
<accession>A0A831RLL8</accession>
<evidence type="ECO:0000256" key="6">
    <source>
        <dbReference type="HAMAP-Rule" id="MF_00365"/>
    </source>
</evidence>
<feature type="binding site" evidence="6">
    <location>
        <begin position="30"/>
        <end position="37"/>
    </location>
    <ligand>
        <name>ATP</name>
        <dbReference type="ChEBI" id="CHEBI:30616"/>
    </ligand>
</feature>
<keyword evidence="6" id="KW-0234">DNA repair</keyword>
<gene>
    <name evidence="6 8" type="primary">recF</name>
    <name evidence="8" type="ORF">ENI96_01760</name>
</gene>
<dbReference type="AlphaFoldDB" id="A0A831RLL8"/>
<evidence type="ECO:0000313" key="9">
    <source>
        <dbReference type="Proteomes" id="UP000886251"/>
    </source>
</evidence>
<keyword evidence="2 6" id="KW-0235">DNA replication</keyword>
<dbReference type="GO" id="GO:0006302">
    <property type="term" value="P:double-strand break repair"/>
    <property type="evidence" value="ECO:0007669"/>
    <property type="project" value="TreeGrafter"/>
</dbReference>
<dbReference type="Proteomes" id="UP000886251">
    <property type="component" value="Unassembled WGS sequence"/>
</dbReference>
<dbReference type="GO" id="GO:0000731">
    <property type="term" value="P:DNA synthesis involved in DNA repair"/>
    <property type="evidence" value="ECO:0007669"/>
    <property type="project" value="TreeGrafter"/>
</dbReference>
<dbReference type="GO" id="GO:0003697">
    <property type="term" value="F:single-stranded DNA binding"/>
    <property type="evidence" value="ECO:0007669"/>
    <property type="project" value="UniProtKB-UniRule"/>
</dbReference>
<dbReference type="Pfam" id="PF02463">
    <property type="entry name" value="SMC_N"/>
    <property type="match status" value="1"/>
</dbReference>
<reference evidence="8" key="1">
    <citation type="journal article" date="2020" name="mSystems">
        <title>Genome- and Community-Level Interaction Insights into Carbon Utilization and Element Cycling Functions of Hydrothermarchaeota in Hydrothermal Sediment.</title>
        <authorList>
            <person name="Zhou Z."/>
            <person name="Liu Y."/>
            <person name="Xu W."/>
            <person name="Pan J."/>
            <person name="Luo Z.H."/>
            <person name="Li M."/>
        </authorList>
    </citation>
    <scope>NUCLEOTIDE SEQUENCE [LARGE SCALE GENOMIC DNA]</scope>
    <source>
        <strain evidence="8">HyVt-443</strain>
    </source>
</reference>
<dbReference type="InterPro" id="IPR001238">
    <property type="entry name" value="DNA-binding_RecF"/>
</dbReference>
<keyword evidence="1 6" id="KW-0963">Cytoplasm</keyword>
<dbReference type="GO" id="GO:0006260">
    <property type="term" value="P:DNA replication"/>
    <property type="evidence" value="ECO:0007669"/>
    <property type="project" value="UniProtKB-UniRule"/>
</dbReference>
<evidence type="ECO:0000256" key="2">
    <source>
        <dbReference type="ARBA" id="ARBA00022705"/>
    </source>
</evidence>
<dbReference type="GO" id="GO:0005737">
    <property type="term" value="C:cytoplasm"/>
    <property type="evidence" value="ECO:0007669"/>
    <property type="project" value="UniProtKB-SubCell"/>
</dbReference>
<dbReference type="SUPFAM" id="SSF52540">
    <property type="entry name" value="P-loop containing nucleoside triphosphate hydrolases"/>
    <property type="match status" value="1"/>
</dbReference>
<dbReference type="Gene3D" id="1.20.1050.90">
    <property type="entry name" value="RecF/RecN/SMC, N-terminal domain"/>
    <property type="match status" value="1"/>
</dbReference>
<evidence type="ECO:0000256" key="4">
    <source>
        <dbReference type="ARBA" id="ARBA00022840"/>
    </source>
</evidence>